<dbReference type="RefSeq" id="WP_357783871.1">
    <property type="nucleotide sequence ID" value="NZ_JBFAKC010000005.1"/>
</dbReference>
<protein>
    <submittedName>
        <fullName evidence="1">Uncharacterized protein</fullName>
    </submittedName>
</protein>
<keyword evidence="2" id="KW-1185">Reference proteome</keyword>
<sequence length="82" mass="9226">MTGDNELLQVEQVIERLITRYPSFPPADIELIVRTVHKRFADVRIHDFVPLLVEKAARQSISDRLAAPIGDSRDGTDTLIAN</sequence>
<organism evidence="1 2">
    <name type="scientific">Nocardia aurea</name>
    <dbReference type="NCBI Taxonomy" id="2144174"/>
    <lineage>
        <taxon>Bacteria</taxon>
        <taxon>Bacillati</taxon>
        <taxon>Actinomycetota</taxon>
        <taxon>Actinomycetes</taxon>
        <taxon>Mycobacteriales</taxon>
        <taxon>Nocardiaceae</taxon>
        <taxon>Nocardia</taxon>
    </lineage>
</organism>
<name>A0ABV3FTU8_9NOCA</name>
<reference evidence="1 2" key="1">
    <citation type="submission" date="2024-06" db="EMBL/GenBank/DDBJ databases">
        <title>The Natural Products Discovery Center: Release of the First 8490 Sequenced Strains for Exploring Actinobacteria Biosynthetic Diversity.</title>
        <authorList>
            <person name="Kalkreuter E."/>
            <person name="Kautsar S.A."/>
            <person name="Yang D."/>
            <person name="Bader C.D."/>
            <person name="Teijaro C.N."/>
            <person name="Fluegel L."/>
            <person name="Davis C.M."/>
            <person name="Simpson J.R."/>
            <person name="Lauterbach L."/>
            <person name="Steele A.D."/>
            <person name="Gui C."/>
            <person name="Meng S."/>
            <person name="Li G."/>
            <person name="Viehrig K."/>
            <person name="Ye F."/>
            <person name="Su P."/>
            <person name="Kiefer A.F."/>
            <person name="Nichols A."/>
            <person name="Cepeda A.J."/>
            <person name="Yan W."/>
            <person name="Fan B."/>
            <person name="Jiang Y."/>
            <person name="Adhikari A."/>
            <person name="Zheng C.-J."/>
            <person name="Schuster L."/>
            <person name="Cowan T.M."/>
            <person name="Smanski M.J."/>
            <person name="Chevrette M.G."/>
            <person name="De Carvalho L.P.S."/>
            <person name="Shen B."/>
        </authorList>
    </citation>
    <scope>NUCLEOTIDE SEQUENCE [LARGE SCALE GENOMIC DNA]</scope>
    <source>
        <strain evidence="1 2">NPDC050403</strain>
    </source>
</reference>
<dbReference type="Proteomes" id="UP001551695">
    <property type="component" value="Unassembled WGS sequence"/>
</dbReference>
<proteinExistence type="predicted"/>
<dbReference type="Gene3D" id="1.10.8.1060">
    <property type="entry name" value="Corynebacterium glutamicum thioredoxin-dependent arsenate reductase, N-terminal domain"/>
    <property type="match status" value="1"/>
</dbReference>
<dbReference type="EMBL" id="JBFAKC010000005">
    <property type="protein sequence ID" value="MEV0708631.1"/>
    <property type="molecule type" value="Genomic_DNA"/>
</dbReference>
<comment type="caution">
    <text evidence="1">The sequence shown here is derived from an EMBL/GenBank/DDBJ whole genome shotgun (WGS) entry which is preliminary data.</text>
</comment>
<evidence type="ECO:0000313" key="1">
    <source>
        <dbReference type="EMBL" id="MEV0708631.1"/>
    </source>
</evidence>
<dbReference type="NCBIfam" id="NF046112">
    <property type="entry name" value="MSMEG_6209_Nter"/>
    <property type="match status" value="1"/>
</dbReference>
<evidence type="ECO:0000313" key="2">
    <source>
        <dbReference type="Proteomes" id="UP001551695"/>
    </source>
</evidence>
<gene>
    <name evidence="1" type="ORF">AB0I48_13785</name>
</gene>
<accession>A0ABV3FTU8</accession>